<evidence type="ECO:0000313" key="3">
    <source>
        <dbReference type="EMBL" id="CAI2385981.1"/>
    </source>
</evidence>
<accession>A0AAD1Y8J5</accession>
<dbReference type="Proteomes" id="UP001295684">
    <property type="component" value="Unassembled WGS sequence"/>
</dbReference>
<evidence type="ECO:0000256" key="1">
    <source>
        <dbReference type="SAM" id="MobiDB-lite"/>
    </source>
</evidence>
<keyword evidence="4" id="KW-1185">Reference proteome</keyword>
<sequence>MSYFRSLQKYKTVVPSFWTDQSLFIRDGFIMGFTIEMIFLYTNMYDSFVRKATLKCLEQKRYFDYKLKEKKKLDEIRENKKKRIQEIQQMLGKDPPGESIPDPKVE</sequence>
<dbReference type="AlphaFoldDB" id="A0AAD1Y8J5"/>
<comment type="caution">
    <text evidence="3">The sequence shown here is derived from an EMBL/GenBank/DDBJ whole genome shotgun (WGS) entry which is preliminary data.</text>
</comment>
<organism evidence="3 4">
    <name type="scientific">Euplotes crassus</name>
    <dbReference type="NCBI Taxonomy" id="5936"/>
    <lineage>
        <taxon>Eukaryota</taxon>
        <taxon>Sar</taxon>
        <taxon>Alveolata</taxon>
        <taxon>Ciliophora</taxon>
        <taxon>Intramacronucleata</taxon>
        <taxon>Spirotrichea</taxon>
        <taxon>Hypotrichia</taxon>
        <taxon>Euplotida</taxon>
        <taxon>Euplotidae</taxon>
        <taxon>Moneuplotes</taxon>
    </lineage>
</organism>
<name>A0AAD1Y8J5_EUPCR</name>
<proteinExistence type="predicted"/>
<keyword evidence="2" id="KW-0472">Membrane</keyword>
<gene>
    <name evidence="3" type="ORF">ECRASSUSDP1_LOCUS27580</name>
</gene>
<evidence type="ECO:0000256" key="2">
    <source>
        <dbReference type="SAM" id="Phobius"/>
    </source>
</evidence>
<feature type="region of interest" description="Disordered" evidence="1">
    <location>
        <begin position="85"/>
        <end position="106"/>
    </location>
</feature>
<keyword evidence="2" id="KW-0812">Transmembrane</keyword>
<evidence type="ECO:0000313" key="4">
    <source>
        <dbReference type="Proteomes" id="UP001295684"/>
    </source>
</evidence>
<protein>
    <recommendedName>
        <fullName evidence="5">Transmembrane protein</fullName>
    </recommendedName>
</protein>
<dbReference type="EMBL" id="CAMPGE010028461">
    <property type="protein sequence ID" value="CAI2385981.1"/>
    <property type="molecule type" value="Genomic_DNA"/>
</dbReference>
<evidence type="ECO:0008006" key="5">
    <source>
        <dbReference type="Google" id="ProtNLM"/>
    </source>
</evidence>
<reference evidence="3" key="1">
    <citation type="submission" date="2023-07" db="EMBL/GenBank/DDBJ databases">
        <authorList>
            <consortium name="AG Swart"/>
            <person name="Singh M."/>
            <person name="Singh A."/>
            <person name="Seah K."/>
            <person name="Emmerich C."/>
        </authorList>
    </citation>
    <scope>NUCLEOTIDE SEQUENCE</scope>
    <source>
        <strain evidence="3">DP1</strain>
    </source>
</reference>
<feature type="transmembrane region" description="Helical" evidence="2">
    <location>
        <begin position="23"/>
        <end position="41"/>
    </location>
</feature>
<keyword evidence="2" id="KW-1133">Transmembrane helix</keyword>